<feature type="non-terminal residue" evidence="1">
    <location>
        <position position="1"/>
    </location>
</feature>
<dbReference type="eggNOG" id="KOG4735">
    <property type="taxonomic scope" value="Eukaryota"/>
</dbReference>
<accession>E3NUK4</accession>
<dbReference type="InParanoid" id="E3NUK4"/>
<organism evidence="2">
    <name type="scientific">Caenorhabditis remanei</name>
    <name type="common">Caenorhabditis vulgaris</name>
    <dbReference type="NCBI Taxonomy" id="31234"/>
    <lineage>
        <taxon>Eukaryota</taxon>
        <taxon>Metazoa</taxon>
        <taxon>Ecdysozoa</taxon>
        <taxon>Nematoda</taxon>
        <taxon>Chromadorea</taxon>
        <taxon>Rhabditida</taxon>
        <taxon>Rhabditina</taxon>
        <taxon>Rhabditomorpha</taxon>
        <taxon>Rhabditoidea</taxon>
        <taxon>Rhabditidae</taxon>
        <taxon>Peloderinae</taxon>
        <taxon>Caenorhabditis</taxon>
    </lineage>
</organism>
<evidence type="ECO:0000313" key="2">
    <source>
        <dbReference type="Proteomes" id="UP000008281"/>
    </source>
</evidence>
<name>E3NUK4_CAERE</name>
<dbReference type="EMBL" id="DS270585">
    <property type="protein sequence ID" value="EFO95867.1"/>
    <property type="molecule type" value="Genomic_DNA"/>
</dbReference>
<dbReference type="AlphaFoldDB" id="E3NUK4"/>
<dbReference type="HOGENOM" id="CLU_1647901_0_0_1"/>
<sequence>ARSRKEISATPDFEQQSGTAATLSLIRFLNQRFFWRIIEINCVPRDSSVPSSLFSSFNHLRRFSSRSSSPSFAHSRAHHRLICRLTTPGRLLCNRPMPRLHRSRYVTPRKYWKTSEVRMKNPSGMRIRKKNFATTRIHTTPFMGELARKRRKLDRFGSARA</sequence>
<dbReference type="Proteomes" id="UP000008281">
    <property type="component" value="Unassembled WGS sequence"/>
</dbReference>
<evidence type="ECO:0000313" key="1">
    <source>
        <dbReference type="EMBL" id="EFO95867.1"/>
    </source>
</evidence>
<proteinExistence type="predicted"/>
<keyword evidence="2" id="KW-1185">Reference proteome</keyword>
<protein>
    <submittedName>
        <fullName evidence="1">Uncharacterized protein</fullName>
    </submittedName>
</protein>
<gene>
    <name evidence="1" type="ORF">CRE_15233</name>
</gene>
<reference evidence="1" key="1">
    <citation type="submission" date="2007-07" db="EMBL/GenBank/DDBJ databases">
        <title>PCAP assembly of the Caenorhabditis remanei genome.</title>
        <authorList>
            <consortium name="The Caenorhabditis remanei Sequencing Consortium"/>
            <person name="Wilson R.K."/>
        </authorList>
    </citation>
    <scope>NUCLEOTIDE SEQUENCE [LARGE SCALE GENOMIC DNA]</scope>
    <source>
        <strain evidence="1">PB4641</strain>
    </source>
</reference>